<proteinExistence type="predicted"/>
<dbReference type="EMBL" id="JADJZA010000002">
    <property type="protein sequence ID" value="MBK9296415.1"/>
    <property type="molecule type" value="Genomic_DNA"/>
</dbReference>
<dbReference type="Proteomes" id="UP000727993">
    <property type="component" value="Unassembled WGS sequence"/>
</dbReference>
<sequence length="87" mass="9302">MLDSPAGTDVLDLAEEFSDGHWVDQATEDKRVDELDVLFRPAISFAAARSCGSKHQPVAPELGSTSGISRSNQHFSSADVSIEIPST</sequence>
<gene>
    <name evidence="2" type="ORF">IPN02_06065</name>
</gene>
<reference evidence="2 3" key="1">
    <citation type="submission" date="2020-10" db="EMBL/GenBank/DDBJ databases">
        <title>Connecting structure to function with the recovery of over 1000 high-quality activated sludge metagenome-assembled genomes encoding full-length rRNA genes using long-read sequencing.</title>
        <authorList>
            <person name="Singleton C.M."/>
            <person name="Petriglieri F."/>
            <person name="Kristensen J.M."/>
            <person name="Kirkegaard R.H."/>
            <person name="Michaelsen T.Y."/>
            <person name="Andersen M.H."/>
            <person name="Karst S.M."/>
            <person name="Dueholm M.S."/>
            <person name="Nielsen P.H."/>
            <person name="Albertsen M."/>
        </authorList>
    </citation>
    <scope>NUCLEOTIDE SEQUENCE [LARGE SCALE GENOMIC DNA]</scope>
    <source>
        <strain evidence="2">Lyne_18-Q3-R50-59_MAXAC.006</strain>
    </source>
</reference>
<comment type="caution">
    <text evidence="2">The sequence shown here is derived from an EMBL/GenBank/DDBJ whole genome shotgun (WGS) entry which is preliminary data.</text>
</comment>
<accession>A0A936TFB8</accession>
<feature type="compositionally biased region" description="Polar residues" evidence="1">
    <location>
        <begin position="63"/>
        <end position="87"/>
    </location>
</feature>
<evidence type="ECO:0000313" key="2">
    <source>
        <dbReference type="EMBL" id="MBK9296415.1"/>
    </source>
</evidence>
<organism evidence="2 3">
    <name type="scientific">Candidatus Neomicrothrix subdominans</name>
    <dbReference type="NCBI Taxonomy" id="2954438"/>
    <lineage>
        <taxon>Bacteria</taxon>
        <taxon>Bacillati</taxon>
        <taxon>Actinomycetota</taxon>
        <taxon>Acidimicrobiia</taxon>
        <taxon>Acidimicrobiales</taxon>
        <taxon>Microthrixaceae</taxon>
        <taxon>Candidatus Neomicrothrix</taxon>
    </lineage>
</organism>
<dbReference type="AlphaFoldDB" id="A0A936TFB8"/>
<feature type="region of interest" description="Disordered" evidence="1">
    <location>
        <begin position="54"/>
        <end position="87"/>
    </location>
</feature>
<evidence type="ECO:0000313" key="3">
    <source>
        <dbReference type="Proteomes" id="UP000727993"/>
    </source>
</evidence>
<evidence type="ECO:0000256" key="1">
    <source>
        <dbReference type="SAM" id="MobiDB-lite"/>
    </source>
</evidence>
<name>A0A936TFB8_9ACTN</name>
<protein>
    <submittedName>
        <fullName evidence="2">Uncharacterized protein</fullName>
    </submittedName>
</protein>